<dbReference type="InterPro" id="IPR024322">
    <property type="entry name" value="DUF2682"/>
</dbReference>
<dbReference type="Proteomes" id="UP000202315">
    <property type="component" value="Segment"/>
</dbReference>
<dbReference type="SUPFAM" id="SSF63491">
    <property type="entry name" value="BAG domain"/>
    <property type="match status" value="1"/>
</dbReference>
<sequence length="99" mass="11485">MTASVDVVTQLISLQKNVLDIVREVDQYLNSETPEYTVESLQVPGKQFNFLDEMLTQKLIESDAIQFDENSKNLKIIHTNLVNCLNRFINLITIKHYEK</sequence>
<dbReference type="GeneID" id="14340144"/>
<dbReference type="EMBL" id="JX467702">
    <property type="protein sequence ID" value="AGA16224.1"/>
    <property type="molecule type" value="Genomic_DNA"/>
</dbReference>
<proteinExistence type="predicted"/>
<name>L0CJR0_9ABAC</name>
<dbReference type="KEGG" id="vg:14340144"/>
<dbReference type="Pfam" id="PF10909">
    <property type="entry name" value="DUF2682"/>
    <property type="match status" value="1"/>
</dbReference>
<organism evidence="1 2">
    <name type="scientific">Thysanoplusia orichalcea nucleopolyhedrovirus</name>
    <dbReference type="NCBI Taxonomy" id="101850"/>
    <lineage>
        <taxon>Viruses</taxon>
        <taxon>Viruses incertae sedis</taxon>
        <taxon>Naldaviricetes</taxon>
        <taxon>Lefavirales</taxon>
        <taxon>Baculoviridae</taxon>
        <taxon>Alphabaculovirus</taxon>
        <taxon>Alphabaculovirus thorichlaceae</taxon>
    </lineage>
</organism>
<protein>
    <submittedName>
        <fullName evidence="1">Uncharacterized protein</fullName>
    </submittedName>
</protein>
<evidence type="ECO:0000313" key="2">
    <source>
        <dbReference type="Proteomes" id="UP000202315"/>
    </source>
</evidence>
<keyword evidence="2" id="KW-1185">Reference proteome</keyword>
<dbReference type="OrthoDB" id="20987at10239"/>
<evidence type="ECO:0000313" key="1">
    <source>
        <dbReference type="EMBL" id="AGA16224.1"/>
    </source>
</evidence>
<dbReference type="RefSeq" id="YP_007250480.1">
    <property type="nucleotide sequence ID" value="NC_019945.1"/>
</dbReference>
<reference evidence="1 2" key="1">
    <citation type="journal article" date="2012" name="J. Virol.">
        <title>Genome of Thysanoplusia orichalcea multiple nucleopolyhedrovirus lacks the superoxide dismutase gene.</title>
        <authorList>
            <person name="Wang Y.S."/>
            <person name="Huang G.H."/>
            <person name="Cheng X.H."/>
            <person name="Wang X."/>
            <person name="Garretson T.A."/>
            <person name="Dai L.Y."/>
            <person name="Zhang C.X."/>
            <person name="Cheng X.W."/>
        </authorList>
    </citation>
    <scope>NUCLEOTIDE SEQUENCE [LARGE SCALE GENOMIC DNA]</scope>
    <source>
        <strain evidence="1">P2</strain>
    </source>
</reference>
<accession>L0CJR0</accession>